<dbReference type="KEGG" id="ifl:C1H71_03920"/>
<reference evidence="1 2" key="1">
    <citation type="submission" date="2018-01" db="EMBL/GenBank/DDBJ databases">
        <title>Genome sequence of Iodobacter sp. strain PCH194 isolated from Indian Trans-Himalaya.</title>
        <authorList>
            <person name="Kumar V."/>
            <person name="Thakur V."/>
            <person name="Kumar S."/>
            <person name="Singh D."/>
        </authorList>
    </citation>
    <scope>NUCLEOTIDE SEQUENCE [LARGE SCALE GENOMIC DNA]</scope>
    <source>
        <strain evidence="1 2">PCH194</strain>
    </source>
</reference>
<dbReference type="EMBL" id="CP025781">
    <property type="protein sequence ID" value="QBC42778.1"/>
    <property type="molecule type" value="Genomic_DNA"/>
</dbReference>
<dbReference type="AlphaFoldDB" id="A0A7G3G6Q3"/>
<sequence length="99" mass="11331">MLLLPVDDMLVMTKEFINPAASRAGLCSCFSRYGVNQLKELRPVDEFEVKPSKTFKSDDPGYLHVDIKYLPKMPDETQRSYLFVLVNSFQTSPIRGENL</sequence>
<accession>A0A7G3G6Q3</accession>
<name>A0A7G3G6Q3_9NEIS</name>
<evidence type="ECO:0000313" key="2">
    <source>
        <dbReference type="Proteomes" id="UP000515917"/>
    </source>
</evidence>
<proteinExistence type="predicted"/>
<protein>
    <submittedName>
        <fullName evidence="1">Uncharacterized protein</fullName>
    </submittedName>
</protein>
<organism evidence="1 2">
    <name type="scientific">Iodobacter fluviatilis</name>
    <dbReference type="NCBI Taxonomy" id="537"/>
    <lineage>
        <taxon>Bacteria</taxon>
        <taxon>Pseudomonadati</taxon>
        <taxon>Pseudomonadota</taxon>
        <taxon>Betaproteobacteria</taxon>
        <taxon>Neisseriales</taxon>
        <taxon>Chitinibacteraceae</taxon>
        <taxon>Iodobacter</taxon>
    </lineage>
</organism>
<keyword evidence="2" id="KW-1185">Reference proteome</keyword>
<gene>
    <name evidence="1" type="ORF">C1H71_03920</name>
</gene>
<dbReference type="Proteomes" id="UP000515917">
    <property type="component" value="Chromosome"/>
</dbReference>
<evidence type="ECO:0000313" key="1">
    <source>
        <dbReference type="EMBL" id="QBC42778.1"/>
    </source>
</evidence>